<evidence type="ECO:0000256" key="6">
    <source>
        <dbReference type="PIRSR" id="PIRSR000193-1"/>
    </source>
</evidence>
<dbReference type="InterPro" id="IPR028939">
    <property type="entry name" value="P5C_Rdtase_cat_N"/>
</dbReference>
<proteinExistence type="inferred from homology"/>
<dbReference type="InterPro" id="IPR036291">
    <property type="entry name" value="NAD(P)-bd_dom_sf"/>
</dbReference>
<protein>
    <recommendedName>
        <fullName evidence="4 5">Pyrroline-5-carboxylate reductase</fullName>
        <shortName evidence="4">P5C reductase</shortName>
        <shortName evidence="4">P5CR</shortName>
        <ecNumber evidence="4 5">1.5.1.2</ecNumber>
    </recommendedName>
    <alternativeName>
        <fullName evidence="4">PCA reductase</fullName>
    </alternativeName>
</protein>
<dbReference type="FunFam" id="1.10.3730.10:FF:000001">
    <property type="entry name" value="Pyrroline-5-carboxylate reductase"/>
    <property type="match status" value="1"/>
</dbReference>
<dbReference type="PROSITE" id="PS00521">
    <property type="entry name" value="P5CR"/>
    <property type="match status" value="1"/>
</dbReference>
<dbReference type="Pfam" id="PF03807">
    <property type="entry name" value="F420_oxidored"/>
    <property type="match status" value="1"/>
</dbReference>
<dbReference type="Gene3D" id="1.10.3730.10">
    <property type="entry name" value="ProC C-terminal domain-like"/>
    <property type="match status" value="1"/>
</dbReference>
<dbReference type="EC" id="1.5.1.2" evidence="4 5"/>
<dbReference type="GO" id="GO:0005737">
    <property type="term" value="C:cytoplasm"/>
    <property type="evidence" value="ECO:0007669"/>
    <property type="project" value="UniProtKB-SubCell"/>
</dbReference>
<keyword evidence="4" id="KW-0963">Cytoplasm</keyword>
<evidence type="ECO:0000313" key="10">
    <source>
        <dbReference type="EMBL" id="TWT98974.1"/>
    </source>
</evidence>
<evidence type="ECO:0000256" key="4">
    <source>
        <dbReference type="HAMAP-Rule" id="MF_01925"/>
    </source>
</evidence>
<dbReference type="SUPFAM" id="SSF48179">
    <property type="entry name" value="6-phosphogluconate dehydrogenase C-terminal domain-like"/>
    <property type="match status" value="1"/>
</dbReference>
<reference evidence="10 11" key="1">
    <citation type="submission" date="2019-02" db="EMBL/GenBank/DDBJ databases">
        <title>Deep-cultivation of Planctomycetes and their phenomic and genomic characterization uncovers novel biology.</title>
        <authorList>
            <person name="Wiegand S."/>
            <person name="Jogler M."/>
            <person name="Boedeker C."/>
            <person name="Pinto D."/>
            <person name="Vollmers J."/>
            <person name="Rivas-Marin E."/>
            <person name="Kohn T."/>
            <person name="Peeters S.H."/>
            <person name="Heuer A."/>
            <person name="Rast P."/>
            <person name="Oberbeckmann S."/>
            <person name="Bunk B."/>
            <person name="Jeske O."/>
            <person name="Meyerdierks A."/>
            <person name="Storesund J.E."/>
            <person name="Kallscheuer N."/>
            <person name="Luecker S."/>
            <person name="Lage O.M."/>
            <person name="Pohl T."/>
            <person name="Merkel B.J."/>
            <person name="Hornburger P."/>
            <person name="Mueller R.-W."/>
            <person name="Bruemmer F."/>
            <person name="Labrenz M."/>
            <person name="Spormann A.M."/>
            <person name="Op Den Camp H."/>
            <person name="Overmann J."/>
            <person name="Amann R."/>
            <person name="Jetten M.S.M."/>
            <person name="Mascher T."/>
            <person name="Medema M.H."/>
            <person name="Devos D.P."/>
            <person name="Kaster A.-K."/>
            <person name="Ovreas L."/>
            <person name="Rohde M."/>
            <person name="Galperin M.Y."/>
            <person name="Jogler C."/>
        </authorList>
    </citation>
    <scope>NUCLEOTIDE SEQUENCE [LARGE SCALE GENOMIC DNA]</scope>
    <source>
        <strain evidence="10 11">Pla100</strain>
    </source>
</reference>
<evidence type="ECO:0000256" key="2">
    <source>
        <dbReference type="ARBA" id="ARBA00022857"/>
    </source>
</evidence>
<keyword evidence="4 7" id="KW-0641">Proline biosynthesis</keyword>
<dbReference type="Pfam" id="PF14748">
    <property type="entry name" value="P5CR_dimer"/>
    <property type="match status" value="1"/>
</dbReference>
<evidence type="ECO:0000259" key="8">
    <source>
        <dbReference type="Pfam" id="PF03807"/>
    </source>
</evidence>
<dbReference type="Gene3D" id="3.40.50.720">
    <property type="entry name" value="NAD(P)-binding Rossmann-like Domain"/>
    <property type="match status" value="1"/>
</dbReference>
<comment type="similarity">
    <text evidence="1 4 7">Belongs to the pyrroline-5-carboxylate reductase family.</text>
</comment>
<comment type="function">
    <text evidence="4">Catalyzes the reduction of 1-pyrroline-5-carboxylate (PCA) to L-proline.</text>
</comment>
<gene>
    <name evidence="4 10" type="primary">proC</name>
    <name evidence="10" type="ORF">Pla100_21400</name>
</gene>
<dbReference type="NCBIfam" id="TIGR00112">
    <property type="entry name" value="proC"/>
    <property type="match status" value="1"/>
</dbReference>
<dbReference type="InterPro" id="IPR000304">
    <property type="entry name" value="Pyrroline-COOH_reductase"/>
</dbReference>
<evidence type="ECO:0000256" key="3">
    <source>
        <dbReference type="ARBA" id="ARBA00023002"/>
    </source>
</evidence>
<dbReference type="PIRSF" id="PIRSF000193">
    <property type="entry name" value="Pyrrol-5-carb_rd"/>
    <property type="match status" value="1"/>
</dbReference>
<evidence type="ECO:0000256" key="5">
    <source>
        <dbReference type="NCBIfam" id="TIGR00112"/>
    </source>
</evidence>
<comment type="subcellular location">
    <subcellularLocation>
        <location evidence="4">Cytoplasm</location>
    </subcellularLocation>
</comment>
<evidence type="ECO:0000313" key="11">
    <source>
        <dbReference type="Proteomes" id="UP000316213"/>
    </source>
</evidence>
<evidence type="ECO:0000256" key="7">
    <source>
        <dbReference type="RuleBase" id="RU003903"/>
    </source>
</evidence>
<dbReference type="SUPFAM" id="SSF51735">
    <property type="entry name" value="NAD(P)-binding Rossmann-fold domains"/>
    <property type="match status" value="1"/>
</dbReference>
<dbReference type="PANTHER" id="PTHR11645">
    <property type="entry name" value="PYRROLINE-5-CARBOXYLATE REDUCTASE"/>
    <property type="match status" value="1"/>
</dbReference>
<dbReference type="PANTHER" id="PTHR11645:SF0">
    <property type="entry name" value="PYRROLINE-5-CARBOXYLATE REDUCTASE 3"/>
    <property type="match status" value="1"/>
</dbReference>
<keyword evidence="4 7" id="KW-0028">Amino-acid biosynthesis</keyword>
<keyword evidence="11" id="KW-1185">Reference proteome</keyword>
<keyword evidence="2 4" id="KW-0521">NADP</keyword>
<keyword evidence="3 4" id="KW-0560">Oxidoreductase</keyword>
<dbReference type="EMBL" id="SJPM01000003">
    <property type="protein sequence ID" value="TWT98974.1"/>
    <property type="molecule type" value="Genomic_DNA"/>
</dbReference>
<dbReference type="AlphaFoldDB" id="A0A5C6AG77"/>
<evidence type="ECO:0000259" key="9">
    <source>
        <dbReference type="Pfam" id="PF14748"/>
    </source>
</evidence>
<comment type="catalytic activity">
    <reaction evidence="4 7">
        <text>L-proline + NADP(+) = (S)-1-pyrroline-5-carboxylate + NADPH + 2 H(+)</text>
        <dbReference type="Rhea" id="RHEA:14109"/>
        <dbReference type="ChEBI" id="CHEBI:15378"/>
        <dbReference type="ChEBI" id="CHEBI:17388"/>
        <dbReference type="ChEBI" id="CHEBI:57783"/>
        <dbReference type="ChEBI" id="CHEBI:58349"/>
        <dbReference type="ChEBI" id="CHEBI:60039"/>
        <dbReference type="EC" id="1.5.1.2"/>
    </reaction>
</comment>
<evidence type="ECO:0000256" key="1">
    <source>
        <dbReference type="ARBA" id="ARBA00005525"/>
    </source>
</evidence>
<accession>A0A5C6AG77</accession>
<feature type="domain" description="Pyrroline-5-carboxylate reductase dimerisation" evidence="9">
    <location>
        <begin position="179"/>
        <end position="283"/>
    </location>
</feature>
<comment type="pathway">
    <text evidence="4 7">Amino-acid biosynthesis; L-proline biosynthesis; L-proline from L-glutamate 5-semialdehyde: step 1/1.</text>
</comment>
<dbReference type="HAMAP" id="MF_01925">
    <property type="entry name" value="P5C_reductase"/>
    <property type="match status" value="1"/>
</dbReference>
<feature type="binding site" evidence="6">
    <location>
        <begin position="89"/>
        <end position="92"/>
    </location>
    <ligand>
        <name>NADP(+)</name>
        <dbReference type="ChEBI" id="CHEBI:58349"/>
    </ligand>
</feature>
<name>A0A5C6AG77_9BACT</name>
<comment type="caution">
    <text evidence="10">The sequence shown here is derived from an EMBL/GenBank/DDBJ whole genome shotgun (WGS) entry which is preliminary data.</text>
</comment>
<dbReference type="InterPro" id="IPR029036">
    <property type="entry name" value="P5CR_dimer"/>
</dbReference>
<dbReference type="Proteomes" id="UP000316213">
    <property type="component" value="Unassembled WGS sequence"/>
</dbReference>
<feature type="domain" description="Pyrroline-5-carboxylate reductase catalytic N-terminal" evidence="8">
    <location>
        <begin position="22"/>
        <end position="117"/>
    </location>
</feature>
<comment type="catalytic activity">
    <reaction evidence="4">
        <text>L-proline + NAD(+) = (S)-1-pyrroline-5-carboxylate + NADH + 2 H(+)</text>
        <dbReference type="Rhea" id="RHEA:14105"/>
        <dbReference type="ChEBI" id="CHEBI:15378"/>
        <dbReference type="ChEBI" id="CHEBI:17388"/>
        <dbReference type="ChEBI" id="CHEBI:57540"/>
        <dbReference type="ChEBI" id="CHEBI:57945"/>
        <dbReference type="ChEBI" id="CHEBI:60039"/>
        <dbReference type="EC" id="1.5.1.2"/>
    </reaction>
</comment>
<sequence>MPPALIELMTISKLTVAKLTSVGGGQMARALIGGMIAKEALSPNQIAVIEPTASSRDWWSQTYSGCQTSGTEASGIVAAMDNADLVLLAVKPHVMSHVFENEAYNFGDKLVISIAAGLQLGTLVAGVGHDRVVRVMPNTPSLVGEGAAGFCCADGVTPSDVDNVEKMLASVGYVTQVSESQMDAVTAVSGSGPAYMFLLIEALADGGVAEGLPRQTALELATQTMLGAAKMVRDTGLHPGQLKDNVCSPGGTTIAAVRSLEQNGARAAMIDAVAAAARRSRELK</sequence>
<dbReference type="GO" id="GO:0055129">
    <property type="term" value="P:L-proline biosynthetic process"/>
    <property type="evidence" value="ECO:0007669"/>
    <property type="project" value="UniProtKB-UniRule"/>
</dbReference>
<dbReference type="InterPro" id="IPR008927">
    <property type="entry name" value="6-PGluconate_DH-like_C_sf"/>
</dbReference>
<dbReference type="UniPathway" id="UPA00098">
    <property type="reaction ID" value="UER00361"/>
</dbReference>
<organism evidence="10 11">
    <name type="scientific">Neorhodopirellula pilleata</name>
    <dbReference type="NCBI Taxonomy" id="2714738"/>
    <lineage>
        <taxon>Bacteria</taxon>
        <taxon>Pseudomonadati</taxon>
        <taxon>Planctomycetota</taxon>
        <taxon>Planctomycetia</taxon>
        <taxon>Pirellulales</taxon>
        <taxon>Pirellulaceae</taxon>
        <taxon>Neorhodopirellula</taxon>
    </lineage>
</organism>
<dbReference type="GO" id="GO:0004735">
    <property type="term" value="F:pyrroline-5-carboxylate reductase activity"/>
    <property type="evidence" value="ECO:0007669"/>
    <property type="project" value="UniProtKB-UniRule"/>
</dbReference>
<dbReference type="InterPro" id="IPR053790">
    <property type="entry name" value="P5CR-like_CS"/>
</dbReference>